<evidence type="ECO:0000313" key="8">
    <source>
        <dbReference type="Proteomes" id="UP000239007"/>
    </source>
</evidence>
<dbReference type="PANTHER" id="PTHR30250:SF28">
    <property type="entry name" value="POLYSACCHARIDE BIOSYNTHESIS PROTEIN"/>
    <property type="match status" value="1"/>
</dbReference>
<dbReference type="AlphaFoldDB" id="A0A2S7UXP2"/>
<evidence type="ECO:0000256" key="1">
    <source>
        <dbReference type="ARBA" id="ARBA00004651"/>
    </source>
</evidence>
<dbReference type="PANTHER" id="PTHR30250">
    <property type="entry name" value="PST FAMILY PREDICTED COLANIC ACID TRANSPORTER"/>
    <property type="match status" value="1"/>
</dbReference>
<dbReference type="Pfam" id="PF13440">
    <property type="entry name" value="Polysacc_synt_3"/>
    <property type="match status" value="1"/>
</dbReference>
<feature type="transmembrane region" description="Helical" evidence="6">
    <location>
        <begin position="54"/>
        <end position="79"/>
    </location>
</feature>
<accession>A0A2S7UXP2</accession>
<feature type="transmembrane region" description="Helical" evidence="6">
    <location>
        <begin position="159"/>
        <end position="178"/>
    </location>
</feature>
<keyword evidence="3 6" id="KW-0812">Transmembrane</keyword>
<feature type="transmembrane region" description="Helical" evidence="6">
    <location>
        <begin position="91"/>
        <end position="115"/>
    </location>
</feature>
<gene>
    <name evidence="7" type="ORF">BTO11_14595</name>
</gene>
<dbReference type="Proteomes" id="UP000239007">
    <property type="component" value="Unassembled WGS sequence"/>
</dbReference>
<keyword evidence="2" id="KW-1003">Cell membrane</keyword>
<dbReference type="InterPro" id="IPR050833">
    <property type="entry name" value="Poly_Biosynth_Transport"/>
</dbReference>
<evidence type="ECO:0000256" key="4">
    <source>
        <dbReference type="ARBA" id="ARBA00022989"/>
    </source>
</evidence>
<keyword evidence="8" id="KW-1185">Reference proteome</keyword>
<evidence type="ECO:0008006" key="9">
    <source>
        <dbReference type="Google" id="ProtNLM"/>
    </source>
</evidence>
<feature type="transmembrane region" description="Helical" evidence="6">
    <location>
        <begin position="127"/>
        <end position="147"/>
    </location>
</feature>
<evidence type="ECO:0000256" key="3">
    <source>
        <dbReference type="ARBA" id="ARBA00022692"/>
    </source>
</evidence>
<name>A0A2S7UXP2_9GAMM</name>
<evidence type="ECO:0000256" key="2">
    <source>
        <dbReference type="ARBA" id="ARBA00022475"/>
    </source>
</evidence>
<evidence type="ECO:0000313" key="7">
    <source>
        <dbReference type="EMBL" id="PQJ54757.1"/>
    </source>
</evidence>
<organism evidence="7 8">
    <name type="scientific">Psychrosphaera saromensis</name>
    <dbReference type="NCBI Taxonomy" id="716813"/>
    <lineage>
        <taxon>Bacteria</taxon>
        <taxon>Pseudomonadati</taxon>
        <taxon>Pseudomonadota</taxon>
        <taxon>Gammaproteobacteria</taxon>
        <taxon>Alteromonadales</taxon>
        <taxon>Pseudoalteromonadaceae</taxon>
        <taxon>Psychrosphaera</taxon>
    </lineage>
</organism>
<dbReference type="EMBL" id="MSCH01000003">
    <property type="protein sequence ID" value="PQJ54757.1"/>
    <property type="molecule type" value="Genomic_DNA"/>
</dbReference>
<dbReference type="OrthoDB" id="3831435at2"/>
<feature type="transmembrane region" description="Helical" evidence="6">
    <location>
        <begin position="405"/>
        <end position="428"/>
    </location>
</feature>
<keyword evidence="4 6" id="KW-1133">Transmembrane helix</keyword>
<comment type="subcellular location">
    <subcellularLocation>
        <location evidence="1">Cell membrane</location>
        <topology evidence="1">Multi-pass membrane protein</topology>
    </subcellularLocation>
</comment>
<feature type="transmembrane region" description="Helical" evidence="6">
    <location>
        <begin position="184"/>
        <end position="204"/>
    </location>
</feature>
<sequence>MRIRLNFKVNAFLNRALSSAVVKNILIVCAGVLGAQAINMLFYPIITRIYGPEVLGLLGIFIGLVSIITPISALTYPIAIILPVQDKNAQALMGISFYISLITSILTFVLLYFFSKSILELMNAETIAPYIMLAPLSVFSFALFQILQHWLIRKKSFPRLARVGVIQAFILNILKVGLGGLSPSAVILIAISVFSNFLYTAMLLKSYRKIKELKNVLFDFSRMKFIAKKYSDFPIFRSPKDLLSSFAQNLPIFILAPLFGPASVGYFMLARMVVSIPSQLIGKGIGDVLYPRITEAYRNGECTYTLIYKSTLTLLITGAVPFLLLMIFSPYIFGFVFGADWVESGVYTRWLSIYFYFAFISRVSSLAMPILSLQKEHLMIEIVSILLKVIALFSGYFFFNQAEYSIGFYSLAGMIQFILTISLVFFVAKKHKNSVHSNINDKSIKFLR</sequence>
<protein>
    <recommendedName>
        <fullName evidence="9">Polysaccharide biosynthesis protein C-terminal domain-containing protein</fullName>
    </recommendedName>
</protein>
<feature type="transmembrane region" description="Helical" evidence="6">
    <location>
        <begin position="312"/>
        <end position="333"/>
    </location>
</feature>
<evidence type="ECO:0000256" key="5">
    <source>
        <dbReference type="ARBA" id="ARBA00023136"/>
    </source>
</evidence>
<proteinExistence type="predicted"/>
<feature type="transmembrane region" description="Helical" evidence="6">
    <location>
        <begin position="378"/>
        <end position="399"/>
    </location>
</feature>
<keyword evidence="5 6" id="KW-0472">Membrane</keyword>
<feature type="transmembrane region" description="Helical" evidence="6">
    <location>
        <begin position="21"/>
        <end position="42"/>
    </location>
</feature>
<comment type="caution">
    <text evidence="7">The sequence shown here is derived from an EMBL/GenBank/DDBJ whole genome shotgun (WGS) entry which is preliminary data.</text>
</comment>
<dbReference type="GO" id="GO:0005886">
    <property type="term" value="C:plasma membrane"/>
    <property type="evidence" value="ECO:0007669"/>
    <property type="project" value="UniProtKB-SubCell"/>
</dbReference>
<reference evidence="7 8" key="1">
    <citation type="submission" date="2016-12" db="EMBL/GenBank/DDBJ databases">
        <title>Diversity of luminous bacteria.</title>
        <authorList>
            <person name="Yoshizawa S."/>
            <person name="Kogure K."/>
        </authorList>
    </citation>
    <scope>NUCLEOTIDE SEQUENCE [LARGE SCALE GENOMIC DNA]</scope>
    <source>
        <strain evidence="7 8">SA4-48</strain>
    </source>
</reference>
<evidence type="ECO:0000256" key="6">
    <source>
        <dbReference type="SAM" id="Phobius"/>
    </source>
</evidence>
<feature type="transmembrane region" description="Helical" evidence="6">
    <location>
        <begin position="353"/>
        <end position="371"/>
    </location>
</feature>